<sequence>MAQPALKDWFNPERFLALGQQLQQVSPRFQLESFLHLAQRDLDSLSLLQRMRQMAQALHQALPVDYLEQLEILEAWAPQIDQAFVGLCISEFVALYGQADQHQEASLQALKSFTRYGSSEFALRPFLQKKPELIQSHLLVWCQDPDAQVRRLCSEATRPRLPWAPHWWAARQNPQLTLPLLRALQVDASLYVRRSVANHLNDLGKDHPNWLVAELKSWPLEQPPTLWICRHALRSLIKAGHQEALACLGVEPDLKLATLEFSLAATQLTLGDSLPLNLTLVSSAEEAQNVVVDYALQYVGAGTQPRRKVFKWKAASLEPGVTYCWMKKQKMVHFSTRKLYPGEHRVDLLINGQVQASEVFWLQFD</sequence>
<dbReference type="AlphaFoldDB" id="A0A5A9VZU2"/>
<accession>A0A5A9VZU2</accession>
<dbReference type="EMBL" id="SMRS01000009">
    <property type="protein sequence ID" value="KAA0873764.1"/>
    <property type="molecule type" value="Genomic_DNA"/>
</dbReference>
<comment type="caution">
    <text evidence="1">The sequence shown here is derived from an EMBL/GenBank/DDBJ whole genome shotgun (WGS) entry which is preliminary data.</text>
</comment>
<evidence type="ECO:0000313" key="2">
    <source>
        <dbReference type="Proteomes" id="UP000325302"/>
    </source>
</evidence>
<dbReference type="RefSeq" id="WP_149391722.1">
    <property type="nucleotide sequence ID" value="NZ_SMRS01000009.1"/>
</dbReference>
<dbReference type="Proteomes" id="UP000325302">
    <property type="component" value="Unassembled WGS sequence"/>
</dbReference>
<protein>
    <submittedName>
        <fullName evidence="1">DNA alkylation repair protein</fullName>
    </submittedName>
</protein>
<keyword evidence="2" id="KW-1185">Reference proteome</keyword>
<dbReference type="InterPro" id="IPR016024">
    <property type="entry name" value="ARM-type_fold"/>
</dbReference>
<organism evidence="1 2">
    <name type="scientific">Nitrincola tapanii</name>
    <dbReference type="NCBI Taxonomy" id="1708751"/>
    <lineage>
        <taxon>Bacteria</taxon>
        <taxon>Pseudomonadati</taxon>
        <taxon>Pseudomonadota</taxon>
        <taxon>Gammaproteobacteria</taxon>
        <taxon>Oceanospirillales</taxon>
        <taxon>Oceanospirillaceae</taxon>
        <taxon>Nitrincola</taxon>
    </lineage>
</organism>
<dbReference type="SUPFAM" id="SSF48371">
    <property type="entry name" value="ARM repeat"/>
    <property type="match status" value="1"/>
</dbReference>
<dbReference type="OrthoDB" id="9797162at2"/>
<proteinExistence type="predicted"/>
<gene>
    <name evidence="1" type="ORF">E1H14_11990</name>
</gene>
<evidence type="ECO:0000313" key="1">
    <source>
        <dbReference type="EMBL" id="KAA0873764.1"/>
    </source>
</evidence>
<dbReference type="Gene3D" id="1.25.40.290">
    <property type="entry name" value="ARM repeat domains"/>
    <property type="match status" value="1"/>
</dbReference>
<reference evidence="1 2" key="1">
    <citation type="submission" date="2019-03" db="EMBL/GenBank/DDBJ databases">
        <title>Nitrincola sp. nov. isolated from an Indian soda lake.</title>
        <authorList>
            <person name="Joshi A."/>
            <person name="Thite S.V."/>
            <person name="Joseph N."/>
            <person name="Dhotre D."/>
            <person name="Moorthy M."/>
            <person name="Shouche Y.S."/>
        </authorList>
    </citation>
    <scope>NUCLEOTIDE SEQUENCE [LARGE SCALE GENOMIC DNA]</scope>
    <source>
        <strain evidence="1 2">MEB193</strain>
    </source>
</reference>
<name>A0A5A9VZU2_9GAMM</name>